<dbReference type="EMBL" id="KN830166">
    <property type="protein sequence ID" value="KIK73039.1"/>
    <property type="molecule type" value="Genomic_DNA"/>
</dbReference>
<sequence length="72" mass="7721">MALPTALRLALPMNAVTLLLPESTLSILNFLKFPLPPPGILSKPYPPPSMYFSSIPTPPPDIASDRGDHILG</sequence>
<reference evidence="2 3" key="1">
    <citation type="submission" date="2014-04" db="EMBL/GenBank/DDBJ databases">
        <authorList>
            <consortium name="DOE Joint Genome Institute"/>
            <person name="Kuo A."/>
            <person name="Kohler A."/>
            <person name="Jargeat P."/>
            <person name="Nagy L.G."/>
            <person name="Floudas D."/>
            <person name="Copeland A."/>
            <person name="Barry K.W."/>
            <person name="Cichocki N."/>
            <person name="Veneault-Fourrey C."/>
            <person name="LaButti K."/>
            <person name="Lindquist E.A."/>
            <person name="Lipzen A."/>
            <person name="Lundell T."/>
            <person name="Morin E."/>
            <person name="Murat C."/>
            <person name="Sun H."/>
            <person name="Tunlid A."/>
            <person name="Henrissat B."/>
            <person name="Grigoriev I.V."/>
            <person name="Hibbett D.S."/>
            <person name="Martin F."/>
            <person name="Nordberg H.P."/>
            <person name="Cantor M.N."/>
            <person name="Hua S.X."/>
        </authorList>
    </citation>
    <scope>NUCLEOTIDE SEQUENCE [LARGE SCALE GENOMIC DNA]</scope>
    <source>
        <strain evidence="2 3">Ve08.2h10</strain>
    </source>
</reference>
<dbReference type="OrthoDB" id="2645206at2759"/>
<feature type="region of interest" description="Disordered" evidence="1">
    <location>
        <begin position="53"/>
        <end position="72"/>
    </location>
</feature>
<protein>
    <submittedName>
        <fullName evidence="2">Uncharacterized protein</fullName>
    </submittedName>
</protein>
<accession>A0A0D0CZW0</accession>
<keyword evidence="3" id="KW-1185">Reference proteome</keyword>
<proteinExistence type="predicted"/>
<gene>
    <name evidence="2" type="ORF">PAXRUDRAFT_21295</name>
</gene>
<dbReference type="InParanoid" id="A0A0D0CZW0"/>
<dbReference type="Proteomes" id="UP000054538">
    <property type="component" value="Unassembled WGS sequence"/>
</dbReference>
<feature type="compositionally biased region" description="Basic and acidic residues" evidence="1">
    <location>
        <begin position="63"/>
        <end position="72"/>
    </location>
</feature>
<evidence type="ECO:0000256" key="1">
    <source>
        <dbReference type="SAM" id="MobiDB-lite"/>
    </source>
</evidence>
<name>A0A0D0CZW0_9AGAM</name>
<reference evidence="3" key="2">
    <citation type="submission" date="2015-01" db="EMBL/GenBank/DDBJ databases">
        <title>Evolutionary Origins and Diversification of the Mycorrhizal Mutualists.</title>
        <authorList>
            <consortium name="DOE Joint Genome Institute"/>
            <consortium name="Mycorrhizal Genomics Consortium"/>
            <person name="Kohler A."/>
            <person name="Kuo A."/>
            <person name="Nagy L.G."/>
            <person name="Floudas D."/>
            <person name="Copeland A."/>
            <person name="Barry K.W."/>
            <person name="Cichocki N."/>
            <person name="Veneault-Fourrey C."/>
            <person name="LaButti K."/>
            <person name="Lindquist E.A."/>
            <person name="Lipzen A."/>
            <person name="Lundell T."/>
            <person name="Morin E."/>
            <person name="Murat C."/>
            <person name="Riley R."/>
            <person name="Ohm R."/>
            <person name="Sun H."/>
            <person name="Tunlid A."/>
            <person name="Henrissat B."/>
            <person name="Grigoriev I.V."/>
            <person name="Hibbett D.S."/>
            <person name="Martin F."/>
        </authorList>
    </citation>
    <scope>NUCLEOTIDE SEQUENCE [LARGE SCALE GENOMIC DNA]</scope>
    <source>
        <strain evidence="3">Ve08.2h10</strain>
    </source>
</reference>
<dbReference type="HOGENOM" id="CLU_2722938_0_0_1"/>
<organism evidence="2 3">
    <name type="scientific">Paxillus rubicundulus Ve08.2h10</name>
    <dbReference type="NCBI Taxonomy" id="930991"/>
    <lineage>
        <taxon>Eukaryota</taxon>
        <taxon>Fungi</taxon>
        <taxon>Dikarya</taxon>
        <taxon>Basidiomycota</taxon>
        <taxon>Agaricomycotina</taxon>
        <taxon>Agaricomycetes</taxon>
        <taxon>Agaricomycetidae</taxon>
        <taxon>Boletales</taxon>
        <taxon>Paxilineae</taxon>
        <taxon>Paxillaceae</taxon>
        <taxon>Paxillus</taxon>
    </lineage>
</organism>
<evidence type="ECO:0000313" key="2">
    <source>
        <dbReference type="EMBL" id="KIK73039.1"/>
    </source>
</evidence>
<dbReference type="AlphaFoldDB" id="A0A0D0CZW0"/>
<evidence type="ECO:0000313" key="3">
    <source>
        <dbReference type="Proteomes" id="UP000054538"/>
    </source>
</evidence>